<dbReference type="AlphaFoldDB" id="A0A1N7JEQ2"/>
<evidence type="ECO:0000313" key="2">
    <source>
        <dbReference type="EMBL" id="SIS47734.1"/>
    </source>
</evidence>
<dbReference type="STRING" id="1161099.SAMN05444817_10690"/>
<protein>
    <submittedName>
        <fullName evidence="2">Uncharacterized protein</fullName>
    </submittedName>
</protein>
<gene>
    <name evidence="2" type="ORF">SAMN05444817_10690</name>
</gene>
<organism evidence="2 3">
    <name type="scientific">Corynebacterium appendicis CIP 107643</name>
    <dbReference type="NCBI Taxonomy" id="1161099"/>
    <lineage>
        <taxon>Bacteria</taxon>
        <taxon>Bacillati</taxon>
        <taxon>Actinomycetota</taxon>
        <taxon>Actinomycetes</taxon>
        <taxon>Mycobacteriales</taxon>
        <taxon>Corynebacteriaceae</taxon>
        <taxon>Corynebacterium</taxon>
    </lineage>
</organism>
<evidence type="ECO:0000256" key="1">
    <source>
        <dbReference type="SAM" id="Phobius"/>
    </source>
</evidence>
<accession>A0A1N7JEQ2</accession>
<keyword evidence="1" id="KW-1133">Transmembrane helix</keyword>
<reference evidence="3" key="1">
    <citation type="submission" date="2017-01" db="EMBL/GenBank/DDBJ databases">
        <authorList>
            <person name="Varghese N."/>
            <person name="Submissions S."/>
        </authorList>
    </citation>
    <scope>NUCLEOTIDE SEQUENCE [LARGE SCALE GENOMIC DNA]</scope>
    <source>
        <strain evidence="3">DSM 44531</strain>
    </source>
</reference>
<keyword evidence="3" id="KW-1185">Reference proteome</keyword>
<evidence type="ECO:0000313" key="3">
    <source>
        <dbReference type="Proteomes" id="UP000186292"/>
    </source>
</evidence>
<dbReference type="EMBL" id="FTOF01000006">
    <property type="protein sequence ID" value="SIS47734.1"/>
    <property type="molecule type" value="Genomic_DNA"/>
</dbReference>
<proteinExistence type="predicted"/>
<name>A0A1N7JEQ2_9CORY</name>
<keyword evidence="1" id="KW-0472">Membrane</keyword>
<dbReference type="Proteomes" id="UP000186292">
    <property type="component" value="Unassembled WGS sequence"/>
</dbReference>
<keyword evidence="1" id="KW-0812">Transmembrane</keyword>
<feature type="transmembrane region" description="Helical" evidence="1">
    <location>
        <begin position="110"/>
        <end position="129"/>
    </location>
</feature>
<sequence length="135" mass="13778">MIDESGSGREAIAKANGTLTGSFAMEWLAISAGILATSMLTAGLGALMGVPGVGIGAVLTIFLANPLSGLSTGPWLLPSGWSTLGQWMPIGATGHLVRSLSFFDGGGAGAAWWVLALWIVTGLVLLSVARPERKQ</sequence>